<evidence type="ECO:0000313" key="2">
    <source>
        <dbReference type="EMBL" id="KAF9446889.1"/>
    </source>
</evidence>
<feature type="region of interest" description="Disordered" evidence="1">
    <location>
        <begin position="1"/>
        <end position="29"/>
    </location>
</feature>
<protein>
    <submittedName>
        <fullName evidence="2">Uncharacterized protein</fullName>
    </submittedName>
</protein>
<organism evidence="2 3">
    <name type="scientific">Macrolepiota fuliginosa MF-IS2</name>
    <dbReference type="NCBI Taxonomy" id="1400762"/>
    <lineage>
        <taxon>Eukaryota</taxon>
        <taxon>Fungi</taxon>
        <taxon>Dikarya</taxon>
        <taxon>Basidiomycota</taxon>
        <taxon>Agaricomycotina</taxon>
        <taxon>Agaricomycetes</taxon>
        <taxon>Agaricomycetidae</taxon>
        <taxon>Agaricales</taxon>
        <taxon>Agaricineae</taxon>
        <taxon>Agaricaceae</taxon>
        <taxon>Macrolepiota</taxon>
    </lineage>
</organism>
<reference evidence="2" key="1">
    <citation type="submission" date="2020-11" db="EMBL/GenBank/DDBJ databases">
        <authorList>
            <consortium name="DOE Joint Genome Institute"/>
            <person name="Ahrendt S."/>
            <person name="Riley R."/>
            <person name="Andreopoulos W."/>
            <person name="Labutti K."/>
            <person name="Pangilinan J."/>
            <person name="Ruiz-Duenas F.J."/>
            <person name="Barrasa J.M."/>
            <person name="Sanchez-Garcia M."/>
            <person name="Camarero S."/>
            <person name="Miyauchi S."/>
            <person name="Serrano A."/>
            <person name="Linde D."/>
            <person name="Babiker R."/>
            <person name="Drula E."/>
            <person name="Ayuso-Fernandez I."/>
            <person name="Pacheco R."/>
            <person name="Padilla G."/>
            <person name="Ferreira P."/>
            <person name="Barriuso J."/>
            <person name="Kellner H."/>
            <person name="Castanera R."/>
            <person name="Alfaro M."/>
            <person name="Ramirez L."/>
            <person name="Pisabarro A.G."/>
            <person name="Kuo A."/>
            <person name="Tritt A."/>
            <person name="Lipzen A."/>
            <person name="He G."/>
            <person name="Yan M."/>
            <person name="Ng V."/>
            <person name="Cullen D."/>
            <person name="Martin F."/>
            <person name="Rosso M.-N."/>
            <person name="Henrissat B."/>
            <person name="Hibbett D."/>
            <person name="Martinez A.T."/>
            <person name="Grigoriev I.V."/>
        </authorList>
    </citation>
    <scope>NUCLEOTIDE SEQUENCE</scope>
    <source>
        <strain evidence="2">MF-IS2</strain>
    </source>
</reference>
<proteinExistence type="predicted"/>
<sequence length="201" mass="22269">MLKTSTHNARFGRARSQHHSILYDDGEGPGPGTFVATQSNHSLNAPNILARPGSQRERIRHASAIRHRILIDNMNEIFRSVSEEMEVAAVAVAAVPDVTISQIPTQTNTAAAECCPDLTADACDFSYVTTSSDDLCTPPYTPTRRTRIVRSDSYGGSINYSLRLSRDTDEFNVIMDRINKLRRETSDWVDAHATEELSLGF</sequence>
<dbReference type="Proteomes" id="UP000807342">
    <property type="component" value="Unassembled WGS sequence"/>
</dbReference>
<keyword evidence="3" id="KW-1185">Reference proteome</keyword>
<accession>A0A9P6C2W3</accession>
<evidence type="ECO:0000256" key="1">
    <source>
        <dbReference type="SAM" id="MobiDB-lite"/>
    </source>
</evidence>
<dbReference type="AlphaFoldDB" id="A0A9P6C2W3"/>
<gene>
    <name evidence="2" type="ORF">P691DRAFT_761261</name>
</gene>
<dbReference type="EMBL" id="MU151225">
    <property type="protein sequence ID" value="KAF9446889.1"/>
    <property type="molecule type" value="Genomic_DNA"/>
</dbReference>
<name>A0A9P6C2W3_9AGAR</name>
<evidence type="ECO:0000313" key="3">
    <source>
        <dbReference type="Proteomes" id="UP000807342"/>
    </source>
</evidence>
<comment type="caution">
    <text evidence="2">The sequence shown here is derived from an EMBL/GenBank/DDBJ whole genome shotgun (WGS) entry which is preliminary data.</text>
</comment>